<dbReference type="EMBL" id="JAGMVJ010000009">
    <property type="protein sequence ID" value="KAH7087494.1"/>
    <property type="molecule type" value="Genomic_DNA"/>
</dbReference>
<dbReference type="InterPro" id="IPR052895">
    <property type="entry name" value="HetReg/Transcr_Mod"/>
</dbReference>
<dbReference type="SUPFAM" id="SSF50044">
    <property type="entry name" value="SH3-domain"/>
    <property type="match status" value="1"/>
</dbReference>
<dbReference type="Pfam" id="PF06985">
    <property type="entry name" value="HET"/>
    <property type="match status" value="1"/>
</dbReference>
<dbReference type="InterPro" id="IPR010730">
    <property type="entry name" value="HET"/>
</dbReference>
<dbReference type="AlphaFoldDB" id="A0A8K0VYR5"/>
<dbReference type="PANTHER" id="PTHR24148:SF73">
    <property type="entry name" value="HET DOMAIN PROTEIN (AFU_ORTHOLOGUE AFUA_8G01020)"/>
    <property type="match status" value="1"/>
</dbReference>
<name>A0A8K0VYR5_9PLEO</name>
<feature type="compositionally biased region" description="Low complexity" evidence="1">
    <location>
        <begin position="786"/>
        <end position="804"/>
    </location>
</feature>
<feature type="compositionally biased region" description="Low complexity" evidence="1">
    <location>
        <begin position="855"/>
        <end position="875"/>
    </location>
</feature>
<dbReference type="Proteomes" id="UP000813461">
    <property type="component" value="Unassembled WGS sequence"/>
</dbReference>
<dbReference type="PANTHER" id="PTHR24148">
    <property type="entry name" value="ANKYRIN REPEAT DOMAIN-CONTAINING PROTEIN 39 HOMOLOG-RELATED"/>
    <property type="match status" value="1"/>
</dbReference>
<sequence>MPIITDPPCPPPRRPEVVDEYLHDLELVIRVMWVPQEQFESAEGSLGPLGPIMVRYLTKERLKILGEMTCHGLERRVAMYDSHSTFEQITSPEPGHLGYARGQVIQVLRHCNETWALGMLGNRTLGLFPLEHTRADVLSVAFTGYEAMNDTEVSVKKGQVLPTLVIDDPAKYQVYAHILYGLVPKTIFAPLRPLPRLEQDLNSERYYEHRPLGRGQIRLIYLTPENARDFEESGKQSLFITLEHVSLAKAPSYAAFSYCWGDKDDLAPVFCEGKLLYVPSSLWRALSWRFPGADANMYGQTDASKAMRSKDSAIFWADSICIDQRNTLEKSHQIPLMQNIYQNAREVLAYVGESPSGFLAGACMEMLTMARRSAQPSSSRDRPSDETQDLAGRVDWDSLRDFFSQSFFRRSWIIQEIILSKEITFSYGNMFMLMSKIHDCCLALTENDIRPVNSILGDTYSRRQQNQDTFNESVRHILTLSRFKATWDQGGVLPFIEVLQCFRSTHAGDLRDKAYSLLSLASEEYRRSIIPDYSETNTTIHVYEHLARCALDFKDLDVLLANAGISERHPELASWAPDWSYEPREVINRSLFSCSGPKSYHGSAWVSPWSHRHKLIIEGSIIDKIALAGPRWRPNTDCELPDIPIVQASGKAMVAFYLADSLQQMVEYYLNINAHGPYENGGSVKTATWQTLVCGMMRGEHRAVAADEVHYDAFIECLNDAYKSEQPILFHGIGGRKDETEPSTKQPSDKGLEDALENLALDFGLGSLKTGQHRKTGNADGPAITPKDAACASSSSPSRDAPPSNTNNAKGKTKETPSFFRKSFLKLPTRRALERIISKLHLSTPKPSQEVTAASEPTPETVTSSKSTPSTQTSTAQRPASPADIKKRREELEQKSLPFLKSLLKAQAGRRICITHDGYLACVPDSCVEGDEVVIFFGHTMPYIVRKTGDPDENGKKIYRLVGHAYVHGIMDGELVEEDAKGKRVIRRAEKISMGVI</sequence>
<evidence type="ECO:0000313" key="4">
    <source>
        <dbReference type="Proteomes" id="UP000813461"/>
    </source>
</evidence>
<dbReference type="Pfam" id="PF26639">
    <property type="entry name" value="Het-6_barrel"/>
    <property type="match status" value="1"/>
</dbReference>
<feature type="region of interest" description="Disordered" evidence="1">
    <location>
        <begin position="839"/>
        <end position="885"/>
    </location>
</feature>
<evidence type="ECO:0000313" key="3">
    <source>
        <dbReference type="EMBL" id="KAH7087494.1"/>
    </source>
</evidence>
<feature type="region of interest" description="Disordered" evidence="1">
    <location>
        <begin position="767"/>
        <end position="821"/>
    </location>
</feature>
<accession>A0A8K0VYR5</accession>
<feature type="domain" description="Heterokaryon incompatibility" evidence="2">
    <location>
        <begin position="253"/>
        <end position="416"/>
    </location>
</feature>
<comment type="caution">
    <text evidence="3">The sequence shown here is derived from an EMBL/GenBank/DDBJ whole genome shotgun (WGS) entry which is preliminary data.</text>
</comment>
<evidence type="ECO:0000256" key="1">
    <source>
        <dbReference type="SAM" id="MobiDB-lite"/>
    </source>
</evidence>
<evidence type="ECO:0000259" key="2">
    <source>
        <dbReference type="Pfam" id="PF06985"/>
    </source>
</evidence>
<gene>
    <name evidence="3" type="ORF">FB567DRAFT_346697</name>
</gene>
<protein>
    <submittedName>
        <fullName evidence="3">Heterokaryon incompatibility protein-domain-containing protein</fullName>
    </submittedName>
</protein>
<proteinExistence type="predicted"/>
<dbReference type="InterPro" id="IPR036028">
    <property type="entry name" value="SH3-like_dom_sf"/>
</dbReference>
<keyword evidence="4" id="KW-1185">Reference proteome</keyword>
<organism evidence="3 4">
    <name type="scientific">Paraphoma chrysanthemicola</name>
    <dbReference type="NCBI Taxonomy" id="798071"/>
    <lineage>
        <taxon>Eukaryota</taxon>
        <taxon>Fungi</taxon>
        <taxon>Dikarya</taxon>
        <taxon>Ascomycota</taxon>
        <taxon>Pezizomycotina</taxon>
        <taxon>Dothideomycetes</taxon>
        <taxon>Pleosporomycetidae</taxon>
        <taxon>Pleosporales</taxon>
        <taxon>Pleosporineae</taxon>
        <taxon>Phaeosphaeriaceae</taxon>
        <taxon>Paraphoma</taxon>
    </lineage>
</organism>
<dbReference type="OrthoDB" id="3553147at2759"/>
<reference evidence="3" key="1">
    <citation type="journal article" date="2021" name="Nat. Commun.">
        <title>Genetic determinants of endophytism in the Arabidopsis root mycobiome.</title>
        <authorList>
            <person name="Mesny F."/>
            <person name="Miyauchi S."/>
            <person name="Thiergart T."/>
            <person name="Pickel B."/>
            <person name="Atanasova L."/>
            <person name="Karlsson M."/>
            <person name="Huettel B."/>
            <person name="Barry K.W."/>
            <person name="Haridas S."/>
            <person name="Chen C."/>
            <person name="Bauer D."/>
            <person name="Andreopoulos W."/>
            <person name="Pangilinan J."/>
            <person name="LaButti K."/>
            <person name="Riley R."/>
            <person name="Lipzen A."/>
            <person name="Clum A."/>
            <person name="Drula E."/>
            <person name="Henrissat B."/>
            <person name="Kohler A."/>
            <person name="Grigoriev I.V."/>
            <person name="Martin F.M."/>
            <person name="Hacquard S."/>
        </authorList>
    </citation>
    <scope>NUCLEOTIDE SEQUENCE</scope>
    <source>
        <strain evidence="3">MPI-SDFR-AT-0120</strain>
    </source>
</reference>